<reference evidence="1" key="1">
    <citation type="journal article" date="2023" name="Genome Biol. Evol.">
        <title>Long-read-based Genome Assembly of Drosophila gunungcola Reveals Fewer Chemosensory Genes in Flower-breeding Species.</title>
        <authorList>
            <person name="Negi A."/>
            <person name="Liao B.Y."/>
            <person name="Yeh S.D."/>
        </authorList>
    </citation>
    <scope>NUCLEOTIDE SEQUENCE</scope>
    <source>
        <strain evidence="1">Sukarami</strain>
    </source>
</reference>
<evidence type="ECO:0000313" key="2">
    <source>
        <dbReference type="Proteomes" id="UP001059596"/>
    </source>
</evidence>
<organism evidence="1 2">
    <name type="scientific">Drosophila gunungcola</name>
    <name type="common">fruit fly</name>
    <dbReference type="NCBI Taxonomy" id="103775"/>
    <lineage>
        <taxon>Eukaryota</taxon>
        <taxon>Metazoa</taxon>
        <taxon>Ecdysozoa</taxon>
        <taxon>Arthropoda</taxon>
        <taxon>Hexapoda</taxon>
        <taxon>Insecta</taxon>
        <taxon>Pterygota</taxon>
        <taxon>Neoptera</taxon>
        <taxon>Endopterygota</taxon>
        <taxon>Diptera</taxon>
        <taxon>Brachycera</taxon>
        <taxon>Muscomorpha</taxon>
        <taxon>Ephydroidea</taxon>
        <taxon>Drosophilidae</taxon>
        <taxon>Drosophila</taxon>
        <taxon>Sophophora</taxon>
    </lineage>
</organism>
<comment type="caution">
    <text evidence="1">The sequence shown here is derived from an EMBL/GenBank/DDBJ whole genome shotgun (WGS) entry which is preliminary data.</text>
</comment>
<evidence type="ECO:0000313" key="1">
    <source>
        <dbReference type="EMBL" id="KAI8046051.1"/>
    </source>
</evidence>
<keyword evidence="2" id="KW-1185">Reference proteome</keyword>
<gene>
    <name evidence="1" type="ORF">M5D96_002251</name>
</gene>
<feature type="non-terminal residue" evidence="1">
    <location>
        <position position="73"/>
    </location>
</feature>
<name>A0A9P9YZN5_9MUSC</name>
<dbReference type="Proteomes" id="UP001059596">
    <property type="component" value="Chromosome 3R"/>
</dbReference>
<dbReference type="AlphaFoldDB" id="A0A9P9YZN5"/>
<feature type="non-terminal residue" evidence="1">
    <location>
        <position position="1"/>
    </location>
</feature>
<protein>
    <submittedName>
        <fullName evidence="1">Uncharacterized protein</fullName>
    </submittedName>
</protein>
<sequence>NNIIIFKFQISALFYTLQLSIHSQTSFFSLHLHKNLELIYSCIFLKKMNVKSKTSRTSFINSTASFLRLLVVE</sequence>
<proteinExistence type="predicted"/>
<accession>A0A9P9YZN5</accession>
<dbReference type="EMBL" id="JAMKOV010000001">
    <property type="protein sequence ID" value="KAI8046051.1"/>
    <property type="molecule type" value="Genomic_DNA"/>
</dbReference>